<evidence type="ECO:0000313" key="4">
    <source>
        <dbReference type="RefSeq" id="XP_010264676.1"/>
    </source>
</evidence>
<feature type="transmembrane region" description="Helical" evidence="2">
    <location>
        <begin position="6"/>
        <end position="25"/>
    </location>
</feature>
<evidence type="ECO:0000313" key="3">
    <source>
        <dbReference type="Proteomes" id="UP000189703"/>
    </source>
</evidence>
<keyword evidence="1" id="KW-0175">Coiled coil</keyword>
<gene>
    <name evidence="4" type="primary">LOC104602617</name>
</gene>
<accession>A0A1U8AG61</accession>
<sequence length="133" mass="15474">MALGTRTPIFIGLILVMLLGISIYFRLWSMDYNLSSEDRDLIRRQFDLAHKEAMDESAEWRLKYDEEVERATKCLTELIEAKEALEKKAEEVASINHQLTMLQKENMGLLGQVKSLNQELEAEKLKCSLRQLR</sequence>
<feature type="coiled-coil region" evidence="1">
    <location>
        <begin position="68"/>
        <end position="119"/>
    </location>
</feature>
<dbReference type="OMA" id="WARQSDD"/>
<dbReference type="GeneID" id="104602617"/>
<keyword evidence="3" id="KW-1185">Reference proteome</keyword>
<dbReference type="OrthoDB" id="782563at2759"/>
<reference evidence="4" key="1">
    <citation type="submission" date="2025-08" db="UniProtKB">
        <authorList>
            <consortium name="RefSeq"/>
        </authorList>
    </citation>
    <scope>IDENTIFICATION</scope>
</reference>
<dbReference type="AlphaFoldDB" id="A0A1U8AG61"/>
<dbReference type="InParanoid" id="A0A1U8AG61"/>
<evidence type="ECO:0000256" key="2">
    <source>
        <dbReference type="SAM" id="Phobius"/>
    </source>
</evidence>
<keyword evidence="2" id="KW-0472">Membrane</keyword>
<keyword evidence="2" id="KW-1133">Transmembrane helix</keyword>
<dbReference type="eggNOG" id="KOG0017">
    <property type="taxonomic scope" value="Eukaryota"/>
</dbReference>
<dbReference type="FunCoup" id="A0A1U8AG61">
    <property type="interactions" value="617"/>
</dbReference>
<keyword evidence="2" id="KW-0812">Transmembrane</keyword>
<name>A0A1U8AG61_NELNU</name>
<dbReference type="RefSeq" id="XP_010264676.1">
    <property type="nucleotide sequence ID" value="XM_010266374.2"/>
</dbReference>
<dbReference type="Proteomes" id="UP000189703">
    <property type="component" value="Unplaced"/>
</dbReference>
<dbReference type="KEGG" id="nnu:104602617"/>
<proteinExistence type="predicted"/>
<protein>
    <submittedName>
        <fullName evidence="4">Uncharacterized protein LOC104602617</fullName>
    </submittedName>
</protein>
<dbReference type="STRING" id="4432.A0A1U8AG61"/>
<organism evidence="3 4">
    <name type="scientific">Nelumbo nucifera</name>
    <name type="common">Sacred lotus</name>
    <dbReference type="NCBI Taxonomy" id="4432"/>
    <lineage>
        <taxon>Eukaryota</taxon>
        <taxon>Viridiplantae</taxon>
        <taxon>Streptophyta</taxon>
        <taxon>Embryophyta</taxon>
        <taxon>Tracheophyta</taxon>
        <taxon>Spermatophyta</taxon>
        <taxon>Magnoliopsida</taxon>
        <taxon>Proteales</taxon>
        <taxon>Nelumbonaceae</taxon>
        <taxon>Nelumbo</taxon>
    </lineage>
</organism>
<dbReference type="PANTHER" id="PTHR37215">
    <property type="entry name" value="ACYL-COA-BINDING DOMAIN PROTEIN"/>
    <property type="match status" value="1"/>
</dbReference>
<evidence type="ECO:0000256" key="1">
    <source>
        <dbReference type="SAM" id="Coils"/>
    </source>
</evidence>
<dbReference type="PANTHER" id="PTHR37215:SF1">
    <property type="entry name" value="ACYL-COA-BINDING DOMAIN PROTEIN"/>
    <property type="match status" value="1"/>
</dbReference>